<dbReference type="Proteomes" id="UP000050795">
    <property type="component" value="Unassembled WGS sequence"/>
</dbReference>
<evidence type="ECO:0000256" key="5">
    <source>
        <dbReference type="ARBA" id="ARBA00023136"/>
    </source>
</evidence>
<dbReference type="Gene3D" id="2.30.30.40">
    <property type="entry name" value="SH3 Domains"/>
    <property type="match status" value="1"/>
</dbReference>
<organism evidence="10 11">
    <name type="scientific">Trichobilharzia regenti</name>
    <name type="common">Nasal bird schistosome</name>
    <dbReference type="NCBI Taxonomy" id="157069"/>
    <lineage>
        <taxon>Eukaryota</taxon>
        <taxon>Metazoa</taxon>
        <taxon>Spiralia</taxon>
        <taxon>Lophotrochozoa</taxon>
        <taxon>Platyhelminthes</taxon>
        <taxon>Trematoda</taxon>
        <taxon>Digenea</taxon>
        <taxon>Strigeidida</taxon>
        <taxon>Schistosomatoidea</taxon>
        <taxon>Schistosomatidae</taxon>
        <taxon>Trichobilharzia</taxon>
    </lineage>
</organism>
<dbReference type="GO" id="GO:0098978">
    <property type="term" value="C:glutamatergic synapse"/>
    <property type="evidence" value="ECO:0007669"/>
    <property type="project" value="TreeGrafter"/>
</dbReference>
<dbReference type="PRINTS" id="PR00452">
    <property type="entry name" value="SH3DOMAIN"/>
</dbReference>
<evidence type="ECO:0000256" key="4">
    <source>
        <dbReference type="ARBA" id="ARBA00023054"/>
    </source>
</evidence>
<dbReference type="InterPro" id="IPR004148">
    <property type="entry name" value="BAR_dom"/>
</dbReference>
<feature type="region of interest" description="Disordered" evidence="7">
    <location>
        <begin position="250"/>
        <end position="292"/>
    </location>
</feature>
<feature type="domain" description="SH3" evidence="8">
    <location>
        <begin position="294"/>
        <end position="353"/>
    </location>
</feature>
<dbReference type="GO" id="GO:0016191">
    <property type="term" value="P:synaptic vesicle uncoating"/>
    <property type="evidence" value="ECO:0007669"/>
    <property type="project" value="TreeGrafter"/>
</dbReference>
<dbReference type="SMART" id="SM00326">
    <property type="entry name" value="SH3"/>
    <property type="match status" value="1"/>
</dbReference>
<reference evidence="11" key="2">
    <citation type="submission" date="2023-11" db="UniProtKB">
        <authorList>
            <consortium name="WormBaseParasite"/>
        </authorList>
    </citation>
    <scope>IDENTIFICATION</scope>
</reference>
<dbReference type="Pfam" id="PF00018">
    <property type="entry name" value="SH3_1"/>
    <property type="match status" value="1"/>
</dbReference>
<accession>A0AA85JZ55</accession>
<keyword evidence="3 6" id="KW-0728">SH3 domain</keyword>
<dbReference type="PANTHER" id="PTHR14167">
    <property type="entry name" value="SH3 DOMAIN-CONTAINING"/>
    <property type="match status" value="1"/>
</dbReference>
<dbReference type="PRINTS" id="PR01887">
    <property type="entry name" value="SPECTRNALPHA"/>
</dbReference>
<reference evidence="10" key="1">
    <citation type="submission" date="2022-06" db="EMBL/GenBank/DDBJ databases">
        <authorList>
            <person name="Berger JAMES D."/>
            <person name="Berger JAMES D."/>
        </authorList>
    </citation>
    <scope>NUCLEOTIDE SEQUENCE [LARGE SCALE GENOMIC DNA]</scope>
</reference>
<dbReference type="WBParaSite" id="TREG1_55940.1">
    <property type="protein sequence ID" value="TREG1_55940.1"/>
    <property type="gene ID" value="TREG1_55940"/>
</dbReference>
<comment type="similarity">
    <text evidence="2">Belongs to the endophilin family.</text>
</comment>
<dbReference type="GO" id="GO:0005737">
    <property type="term" value="C:cytoplasm"/>
    <property type="evidence" value="ECO:0007669"/>
    <property type="project" value="InterPro"/>
</dbReference>
<dbReference type="Gene3D" id="1.20.1270.60">
    <property type="entry name" value="Arfaptin homology (AH) domain/BAR domain"/>
    <property type="match status" value="1"/>
</dbReference>
<feature type="domain" description="BAR" evidence="9">
    <location>
        <begin position="18"/>
        <end position="252"/>
    </location>
</feature>
<keyword evidence="5" id="KW-0472">Membrane</keyword>
<dbReference type="SMART" id="SM00721">
    <property type="entry name" value="BAR"/>
    <property type="match status" value="1"/>
</dbReference>
<dbReference type="InterPro" id="IPR050384">
    <property type="entry name" value="Endophilin_SH3RF"/>
</dbReference>
<evidence type="ECO:0000256" key="1">
    <source>
        <dbReference type="ARBA" id="ARBA00004170"/>
    </source>
</evidence>
<dbReference type="Pfam" id="PF03114">
    <property type="entry name" value="BAR"/>
    <property type="match status" value="1"/>
</dbReference>
<evidence type="ECO:0000256" key="2">
    <source>
        <dbReference type="ARBA" id="ARBA00006697"/>
    </source>
</evidence>
<dbReference type="InterPro" id="IPR001452">
    <property type="entry name" value="SH3_domain"/>
</dbReference>
<evidence type="ECO:0000259" key="8">
    <source>
        <dbReference type="PROSITE" id="PS50002"/>
    </source>
</evidence>
<dbReference type="GO" id="GO:0098793">
    <property type="term" value="C:presynapse"/>
    <property type="evidence" value="ECO:0007669"/>
    <property type="project" value="TreeGrafter"/>
</dbReference>
<dbReference type="SUPFAM" id="SSF50044">
    <property type="entry name" value="SH3-domain"/>
    <property type="match status" value="1"/>
</dbReference>
<dbReference type="InterPro" id="IPR036028">
    <property type="entry name" value="SH3-like_dom_sf"/>
</dbReference>
<keyword evidence="10" id="KW-1185">Reference proteome</keyword>
<evidence type="ECO:0008006" key="12">
    <source>
        <dbReference type="Google" id="ProtNLM"/>
    </source>
</evidence>
<comment type="subcellular location">
    <subcellularLocation>
        <location evidence="1">Membrane</location>
        <topology evidence="1">Peripheral membrane protein</topology>
    </subcellularLocation>
</comment>
<evidence type="ECO:0000313" key="10">
    <source>
        <dbReference type="Proteomes" id="UP000050795"/>
    </source>
</evidence>
<dbReference type="AlphaFoldDB" id="A0AA85JZ55"/>
<evidence type="ECO:0000256" key="6">
    <source>
        <dbReference type="PROSITE-ProRule" id="PRU00192"/>
    </source>
</evidence>
<evidence type="ECO:0000256" key="7">
    <source>
        <dbReference type="SAM" id="MobiDB-lite"/>
    </source>
</evidence>
<sequence length="355" mass="40010">MPLATIRKHLARGNQLLSEKLGGAKGTDKGAEYRHLTQLIDSYKGYFESAQRRVVDCLEPNPNARKRAWASSTVNKIQGSSGGESYPHAEKALSDCFSEYGRQLGPQHNFSLALLRCGEAYSRIVESKEQSLDETKSGYLKPLSETLNQDIREITLLRKKAESKRLTYDHKKHVLEKTNAQPDDAFEEAKGQFEEALTISSKAMSNFLDGEVEQIEALSNFVSAQLSFYQDAARILSDLRGELQIRLSDARDQARRHTPYPVGPKTSFPDLPPFDPTPSQNFSVKPKFDNPPPKQTPACIALYDFDAESPFELSFREGDMLKLIEQVDENWYLGELNGQEGHFPTNYVRVLHPLP</sequence>
<evidence type="ECO:0000256" key="3">
    <source>
        <dbReference type="ARBA" id="ARBA00022443"/>
    </source>
</evidence>
<proteinExistence type="inferred from homology"/>
<dbReference type="SUPFAM" id="SSF103657">
    <property type="entry name" value="BAR/IMD domain-like"/>
    <property type="match status" value="1"/>
</dbReference>
<keyword evidence="4" id="KW-0175">Coiled coil</keyword>
<dbReference type="FunFam" id="2.30.30.40:FF:000072">
    <property type="entry name" value="Unconventional Myosin IB"/>
    <property type="match status" value="1"/>
</dbReference>
<dbReference type="InterPro" id="IPR027267">
    <property type="entry name" value="AH/BAR_dom_sf"/>
</dbReference>
<dbReference type="PROSITE" id="PS51021">
    <property type="entry name" value="BAR"/>
    <property type="match status" value="1"/>
</dbReference>
<protein>
    <recommendedName>
        <fullName evidence="12">SH3 domain-containing protein</fullName>
    </recommendedName>
</protein>
<dbReference type="PROSITE" id="PS50002">
    <property type="entry name" value="SH3"/>
    <property type="match status" value="1"/>
</dbReference>
<evidence type="ECO:0000259" key="9">
    <source>
        <dbReference type="PROSITE" id="PS51021"/>
    </source>
</evidence>
<evidence type="ECO:0000313" key="11">
    <source>
        <dbReference type="WBParaSite" id="TREG1_55940.1"/>
    </source>
</evidence>
<dbReference type="PANTHER" id="PTHR14167:SF81">
    <property type="entry name" value="ENDOPHILIN-A"/>
    <property type="match status" value="1"/>
</dbReference>
<name>A0AA85JZ55_TRIRE</name>